<evidence type="ECO:0000313" key="2">
    <source>
        <dbReference type="Proteomes" id="UP000196240"/>
    </source>
</evidence>
<protein>
    <submittedName>
        <fullName evidence="1">Uncharacterized protein</fullName>
    </submittedName>
</protein>
<evidence type="ECO:0000313" key="1">
    <source>
        <dbReference type="EMBL" id="SJX20857.1"/>
    </source>
</evidence>
<organism evidence="1 2">
    <name type="scientific">Acinetobacter johnsonii</name>
    <dbReference type="NCBI Taxonomy" id="40214"/>
    <lineage>
        <taxon>Bacteria</taxon>
        <taxon>Pseudomonadati</taxon>
        <taxon>Pseudomonadota</taxon>
        <taxon>Gammaproteobacteria</taxon>
        <taxon>Moraxellales</taxon>
        <taxon>Moraxellaceae</taxon>
        <taxon>Acinetobacter</taxon>
    </lineage>
</organism>
<proteinExistence type="predicted"/>
<dbReference type="EMBL" id="FUUY01000001">
    <property type="protein sequence ID" value="SJX20857.1"/>
    <property type="molecule type" value="Genomic_DNA"/>
</dbReference>
<dbReference type="AlphaFoldDB" id="A0A1R7Q9E4"/>
<gene>
    <name evidence="1" type="ORF">ACNJC6_00455</name>
</gene>
<reference evidence="1 2" key="1">
    <citation type="submission" date="2017-02" db="EMBL/GenBank/DDBJ databases">
        <authorList>
            <person name="Peterson S.W."/>
        </authorList>
    </citation>
    <scope>NUCLEOTIDE SEQUENCE [LARGE SCALE GENOMIC DNA]</scope>
    <source>
        <strain evidence="1">C6</strain>
    </source>
</reference>
<sequence length="85" mass="9782">MISKQFRIVNAILAAIGIAAFIFFQYQMRPDTLGGFKEGTEEYYGYQYARDNNLKSADQCDDEKDDPEMNINDAFMKGCRSSFEK</sequence>
<dbReference type="RefSeq" id="WP_087010944.1">
    <property type="nucleotide sequence ID" value="NZ_FUUY01000001.1"/>
</dbReference>
<accession>A0A1R7Q9E4</accession>
<dbReference type="Proteomes" id="UP000196240">
    <property type="component" value="Unassembled WGS sequence"/>
</dbReference>
<name>A0A1R7Q9E4_ACIJO</name>